<evidence type="ECO:0000313" key="2">
    <source>
        <dbReference type="EMBL" id="MEN3746359.1"/>
    </source>
</evidence>
<protein>
    <submittedName>
        <fullName evidence="2">Uncharacterized protein</fullName>
    </submittedName>
</protein>
<proteinExistence type="predicted"/>
<comment type="caution">
    <text evidence="2">The sequence shown here is derived from an EMBL/GenBank/DDBJ whole genome shotgun (WGS) entry which is preliminary data.</text>
</comment>
<sequence length="80" mass="9109">MMFVVAPAFLLGLLDQGRPPLLLGLSIGIFLLIFWVPYLTNCGRCRTPFFFDPDSQPFRHPVTILRRPARACMKCNLDRG</sequence>
<organism evidence="2 3">
    <name type="scientific">Sphingomonas rustica</name>
    <dbReference type="NCBI Taxonomy" id="3103142"/>
    <lineage>
        <taxon>Bacteria</taxon>
        <taxon>Pseudomonadati</taxon>
        <taxon>Pseudomonadota</taxon>
        <taxon>Alphaproteobacteria</taxon>
        <taxon>Sphingomonadales</taxon>
        <taxon>Sphingomonadaceae</taxon>
        <taxon>Sphingomonas</taxon>
    </lineage>
</organism>
<reference evidence="2 3" key="1">
    <citation type="submission" date="2024-05" db="EMBL/GenBank/DDBJ databases">
        <title>Sphingomonas sp. HF-S3 16S ribosomal RNA gene Genome sequencing and assembly.</title>
        <authorList>
            <person name="Lee H."/>
        </authorList>
    </citation>
    <scope>NUCLEOTIDE SEQUENCE [LARGE SCALE GENOMIC DNA]</scope>
    <source>
        <strain evidence="2 3">HF-S3</strain>
    </source>
</reference>
<evidence type="ECO:0000256" key="1">
    <source>
        <dbReference type="SAM" id="Phobius"/>
    </source>
</evidence>
<keyword evidence="1" id="KW-0812">Transmembrane</keyword>
<accession>A0ABV0B452</accession>
<keyword evidence="1" id="KW-0472">Membrane</keyword>
<dbReference type="Proteomes" id="UP001427805">
    <property type="component" value="Unassembled WGS sequence"/>
</dbReference>
<keyword evidence="1" id="KW-1133">Transmembrane helix</keyword>
<keyword evidence="3" id="KW-1185">Reference proteome</keyword>
<gene>
    <name evidence="2" type="ORF">TPR58_04205</name>
</gene>
<name>A0ABV0B452_9SPHN</name>
<dbReference type="EMBL" id="JBDIZK010000002">
    <property type="protein sequence ID" value="MEN3746359.1"/>
    <property type="molecule type" value="Genomic_DNA"/>
</dbReference>
<evidence type="ECO:0000313" key="3">
    <source>
        <dbReference type="Proteomes" id="UP001427805"/>
    </source>
</evidence>
<feature type="transmembrane region" description="Helical" evidence="1">
    <location>
        <begin position="20"/>
        <end position="39"/>
    </location>
</feature>